<dbReference type="Proteomes" id="UP000694863">
    <property type="component" value="Unplaced"/>
</dbReference>
<name>A0AC55DJ20_ECHTE</name>
<evidence type="ECO:0000313" key="1">
    <source>
        <dbReference type="Proteomes" id="UP000694863"/>
    </source>
</evidence>
<organism evidence="1 2">
    <name type="scientific">Echinops telfairi</name>
    <name type="common">Lesser hedgehog tenrec</name>
    <dbReference type="NCBI Taxonomy" id="9371"/>
    <lineage>
        <taxon>Eukaryota</taxon>
        <taxon>Metazoa</taxon>
        <taxon>Chordata</taxon>
        <taxon>Craniata</taxon>
        <taxon>Vertebrata</taxon>
        <taxon>Euteleostomi</taxon>
        <taxon>Mammalia</taxon>
        <taxon>Eutheria</taxon>
        <taxon>Afrotheria</taxon>
        <taxon>Tenrecidae</taxon>
        <taxon>Tenrecinae</taxon>
        <taxon>Echinops</taxon>
    </lineage>
</organism>
<sequence length="248" mass="27083">MVLNCCLRDVNPLPQYAEAPCPSLPPVDVPLGVDGDKGLYAPGDLWPTQPVCLTGRLNCSLESSVPCVMREPAPVHNSSFVDWGTTCDGPFPTVYCPLELNDYNAFPEGKHSRDNPSAILYSRGVRVWTPNLSPVVGLEKDFPACCCMTSCGPTCAFPTAWNLTPLYKSPLRLAIGGLLHITLTHGALQVSPTTEHSTHMENQAVMCKEYYPGFNPFRASMDLDIWTTTANRNTSFPLARDPSYCGNV</sequence>
<evidence type="ECO:0000313" key="2">
    <source>
        <dbReference type="RefSeq" id="XP_045151735.1"/>
    </source>
</evidence>
<reference evidence="2" key="1">
    <citation type="submission" date="2025-08" db="UniProtKB">
        <authorList>
            <consortium name="RefSeq"/>
        </authorList>
    </citation>
    <scope>IDENTIFICATION</scope>
</reference>
<keyword evidence="1" id="KW-1185">Reference proteome</keyword>
<protein>
    <submittedName>
        <fullName evidence="2">Transmembrane protein 131-like</fullName>
    </submittedName>
</protein>
<gene>
    <name evidence="2" type="primary">LOC123522350</name>
</gene>
<accession>A0AC55DJ20</accession>
<proteinExistence type="predicted"/>
<dbReference type="RefSeq" id="XP_045151735.1">
    <property type="nucleotide sequence ID" value="XM_045295800.1"/>
</dbReference>